<reference evidence="1 2" key="1">
    <citation type="submission" date="2017-08" db="EMBL/GenBank/DDBJ databases">
        <title>Infants hospitalized years apart are colonized by the same room-sourced microbial strains.</title>
        <authorList>
            <person name="Brooks B."/>
            <person name="Olm M.R."/>
            <person name="Firek B.A."/>
            <person name="Baker R."/>
            <person name="Thomas B.C."/>
            <person name="Morowitz M.J."/>
            <person name="Banfield J.F."/>
        </authorList>
    </citation>
    <scope>NUCLEOTIDE SEQUENCE [LARGE SCALE GENOMIC DNA]</scope>
    <source>
        <strain evidence="1">S2_018_000_R3_119</strain>
    </source>
</reference>
<dbReference type="Proteomes" id="UP000249555">
    <property type="component" value="Unassembled WGS sequence"/>
</dbReference>
<dbReference type="AlphaFoldDB" id="A0A2W5AVW9"/>
<accession>A0A2W5AVW9</accession>
<sequence>MNTANITAAIDRYLASNAARTVAANLIVSLKTAETLLVTKELTADTREGILRMVIGLFLDLPANPFWVEHGAYISAVTGSAVNAWLDAPSYGARIGKDGIDETTAEAAVRMAGLRGSLAEIALACLYCEQGIKGLRDKSLAFRDDLLKELEQ</sequence>
<proteinExistence type="predicted"/>
<evidence type="ECO:0000313" key="1">
    <source>
        <dbReference type="EMBL" id="PZO72268.1"/>
    </source>
</evidence>
<gene>
    <name evidence="1" type="ORF">DI640_12905</name>
</gene>
<name>A0A2W5AVW9_9SPHN</name>
<protein>
    <submittedName>
        <fullName evidence="1">Uncharacterized protein</fullName>
    </submittedName>
</protein>
<dbReference type="EMBL" id="QFMX01000013">
    <property type="protein sequence ID" value="PZO72268.1"/>
    <property type="molecule type" value="Genomic_DNA"/>
</dbReference>
<organism evidence="1 2">
    <name type="scientific">Sphingomonas taxi</name>
    <dbReference type="NCBI Taxonomy" id="1549858"/>
    <lineage>
        <taxon>Bacteria</taxon>
        <taxon>Pseudomonadati</taxon>
        <taxon>Pseudomonadota</taxon>
        <taxon>Alphaproteobacteria</taxon>
        <taxon>Sphingomonadales</taxon>
        <taxon>Sphingomonadaceae</taxon>
        <taxon>Sphingomonas</taxon>
    </lineage>
</organism>
<evidence type="ECO:0000313" key="2">
    <source>
        <dbReference type="Proteomes" id="UP000249555"/>
    </source>
</evidence>
<comment type="caution">
    <text evidence="1">The sequence shown here is derived from an EMBL/GenBank/DDBJ whole genome shotgun (WGS) entry which is preliminary data.</text>
</comment>